<evidence type="ECO:0008006" key="3">
    <source>
        <dbReference type="Google" id="ProtNLM"/>
    </source>
</evidence>
<dbReference type="Pfam" id="PF14223">
    <property type="entry name" value="Retrotran_gag_2"/>
    <property type="match status" value="1"/>
</dbReference>
<accession>A0A151UH28</accession>
<gene>
    <name evidence="1" type="ORF">KK1_048018</name>
</gene>
<keyword evidence="2" id="KW-1185">Reference proteome</keyword>
<dbReference type="PANTHER" id="PTHR35317:SF28">
    <property type="entry name" value="ZINC FINGER, CCHC-TYPE, RIBONUCLEASE H-LIKE DOMAIN, GAG-PRE-INTEGRASE DOMAIN PROTEIN-RELATED"/>
    <property type="match status" value="1"/>
</dbReference>
<evidence type="ECO:0000313" key="2">
    <source>
        <dbReference type="Proteomes" id="UP000075243"/>
    </source>
</evidence>
<dbReference type="EMBL" id="AGCT01055449">
    <property type="protein sequence ID" value="KYP78603.1"/>
    <property type="molecule type" value="Genomic_DNA"/>
</dbReference>
<sequence>MKAIFGFQEVLDIVLSGYDELPETPTNAQRATFRDAKKRDCKALFYIHQCVDDNNFEKISLAKTAKEAWDILAQSYAGVERLKTVRLQTLRRQYELLQMGTQETIQEYFSRLLPLTNLMKSCGEELKERAVVEKVLRTFNTRFDMISIAIEESKNLDLLKLYLYQ</sequence>
<dbReference type="PANTHER" id="PTHR35317">
    <property type="entry name" value="OS04G0629600 PROTEIN"/>
    <property type="match status" value="1"/>
</dbReference>
<dbReference type="AlphaFoldDB" id="A0A151UH28"/>
<dbReference type="Proteomes" id="UP000075243">
    <property type="component" value="Unassembled WGS sequence"/>
</dbReference>
<name>A0A151UH28_CAJCA</name>
<proteinExistence type="predicted"/>
<protein>
    <recommendedName>
        <fullName evidence="3">Retrovirus-related Pol polyprotein from transposon TNT 1-94</fullName>
    </recommendedName>
</protein>
<dbReference type="Gramene" id="C.cajan_47197.t">
    <property type="protein sequence ID" value="C.cajan_47197.t.cds1"/>
    <property type="gene ID" value="C.cajan_47197"/>
</dbReference>
<comment type="caution">
    <text evidence="1">The sequence shown here is derived from an EMBL/GenBank/DDBJ whole genome shotgun (WGS) entry which is preliminary data.</text>
</comment>
<reference evidence="1" key="1">
    <citation type="journal article" date="2012" name="Nat. Biotechnol.">
        <title>Draft genome sequence of pigeonpea (Cajanus cajan), an orphan legume crop of resource-poor farmers.</title>
        <authorList>
            <person name="Varshney R.K."/>
            <person name="Chen W."/>
            <person name="Li Y."/>
            <person name="Bharti A.K."/>
            <person name="Saxena R.K."/>
            <person name="Schlueter J.A."/>
            <person name="Donoghue M.T."/>
            <person name="Azam S."/>
            <person name="Fan G."/>
            <person name="Whaley A.M."/>
            <person name="Farmer A.D."/>
            <person name="Sheridan J."/>
            <person name="Iwata A."/>
            <person name="Tuteja R."/>
            <person name="Penmetsa R.V."/>
            <person name="Wu W."/>
            <person name="Upadhyaya H.D."/>
            <person name="Yang S.P."/>
            <person name="Shah T."/>
            <person name="Saxena K.B."/>
            <person name="Michael T."/>
            <person name="McCombie W.R."/>
            <person name="Yang B."/>
            <person name="Zhang G."/>
            <person name="Yang H."/>
            <person name="Wang J."/>
            <person name="Spillane C."/>
            <person name="Cook D.R."/>
            <person name="May G.D."/>
            <person name="Xu X."/>
            <person name="Jackson S.A."/>
        </authorList>
    </citation>
    <scope>NUCLEOTIDE SEQUENCE [LARGE SCALE GENOMIC DNA]</scope>
</reference>
<evidence type="ECO:0000313" key="1">
    <source>
        <dbReference type="EMBL" id="KYP78603.1"/>
    </source>
</evidence>
<organism evidence="1 2">
    <name type="scientific">Cajanus cajan</name>
    <name type="common">Pigeon pea</name>
    <name type="synonym">Cajanus indicus</name>
    <dbReference type="NCBI Taxonomy" id="3821"/>
    <lineage>
        <taxon>Eukaryota</taxon>
        <taxon>Viridiplantae</taxon>
        <taxon>Streptophyta</taxon>
        <taxon>Embryophyta</taxon>
        <taxon>Tracheophyta</taxon>
        <taxon>Spermatophyta</taxon>
        <taxon>Magnoliopsida</taxon>
        <taxon>eudicotyledons</taxon>
        <taxon>Gunneridae</taxon>
        <taxon>Pentapetalae</taxon>
        <taxon>rosids</taxon>
        <taxon>fabids</taxon>
        <taxon>Fabales</taxon>
        <taxon>Fabaceae</taxon>
        <taxon>Papilionoideae</taxon>
        <taxon>50 kb inversion clade</taxon>
        <taxon>NPAAA clade</taxon>
        <taxon>indigoferoid/millettioid clade</taxon>
        <taxon>Phaseoleae</taxon>
        <taxon>Cajanus</taxon>
    </lineage>
</organism>